<evidence type="ECO:0000256" key="5">
    <source>
        <dbReference type="ARBA" id="ARBA00070004"/>
    </source>
</evidence>
<proteinExistence type="predicted"/>
<evidence type="ECO:0000256" key="3">
    <source>
        <dbReference type="ARBA" id="ARBA00037342"/>
    </source>
</evidence>
<accession>A0A8C0NDZ9</accession>
<dbReference type="Gene3D" id="2.60.120.650">
    <property type="entry name" value="Cupin"/>
    <property type="match status" value="1"/>
</dbReference>
<evidence type="ECO:0000313" key="10">
    <source>
        <dbReference type="Proteomes" id="UP000694429"/>
    </source>
</evidence>
<evidence type="ECO:0000256" key="1">
    <source>
        <dbReference type="ARBA" id="ARBA00004496"/>
    </source>
</evidence>
<feature type="compositionally biased region" description="Low complexity" evidence="7">
    <location>
        <begin position="94"/>
        <end position="106"/>
    </location>
</feature>
<dbReference type="Proteomes" id="UP000694429">
    <property type="component" value="Chromosome 33"/>
</dbReference>
<feature type="compositionally biased region" description="Low complexity" evidence="7">
    <location>
        <begin position="17"/>
        <end position="70"/>
    </location>
</feature>
<dbReference type="PANTHER" id="PTHR12461">
    <property type="entry name" value="HYPOXIA-INDUCIBLE FACTOR 1 ALPHA INHIBITOR-RELATED"/>
    <property type="match status" value="1"/>
</dbReference>
<dbReference type="AlphaFoldDB" id="A0A8C0NDZ9"/>
<dbReference type="PANTHER" id="PTHR12461:SF43">
    <property type="entry name" value="HSPB1-ASSOCIATED PROTEIN 1"/>
    <property type="match status" value="1"/>
</dbReference>
<evidence type="ECO:0000259" key="8">
    <source>
        <dbReference type="PROSITE" id="PS51184"/>
    </source>
</evidence>
<dbReference type="InterPro" id="IPR003347">
    <property type="entry name" value="JmjC_dom"/>
</dbReference>
<feature type="compositionally biased region" description="Basic and acidic residues" evidence="7">
    <location>
        <begin position="136"/>
        <end position="150"/>
    </location>
</feature>
<feature type="domain" description="JmjC" evidence="8">
    <location>
        <begin position="289"/>
        <end position="455"/>
    </location>
</feature>
<dbReference type="InterPro" id="IPR013296">
    <property type="entry name" value="HSPB1-associated_protein_1"/>
</dbReference>
<evidence type="ECO:0000313" key="9">
    <source>
        <dbReference type="Ensembl" id="ENSCAFP00030023289.1"/>
    </source>
</evidence>
<dbReference type="PRINTS" id="PR01886">
    <property type="entry name" value="PASS1"/>
</dbReference>
<feature type="region of interest" description="Disordered" evidence="7">
    <location>
        <begin position="1"/>
        <end position="185"/>
    </location>
</feature>
<dbReference type="FunFam" id="2.60.120.650:FF:000018">
    <property type="entry name" value="HSPB1-associated protein 1 homolog"/>
    <property type="match status" value="1"/>
</dbReference>
<dbReference type="SMART" id="SM00558">
    <property type="entry name" value="JmjC"/>
    <property type="match status" value="1"/>
</dbReference>
<organism evidence="9 10">
    <name type="scientific">Canis lupus familiaris</name>
    <name type="common">Dog</name>
    <name type="synonym">Canis familiaris</name>
    <dbReference type="NCBI Taxonomy" id="9615"/>
    <lineage>
        <taxon>Eukaryota</taxon>
        <taxon>Metazoa</taxon>
        <taxon>Chordata</taxon>
        <taxon>Craniata</taxon>
        <taxon>Vertebrata</taxon>
        <taxon>Euteleostomi</taxon>
        <taxon>Mammalia</taxon>
        <taxon>Eutheria</taxon>
        <taxon>Laurasiatheria</taxon>
        <taxon>Carnivora</taxon>
        <taxon>Caniformia</taxon>
        <taxon>Canidae</taxon>
        <taxon>Canis</taxon>
    </lineage>
</organism>
<dbReference type="InterPro" id="IPR041667">
    <property type="entry name" value="Cupin_8"/>
</dbReference>
<name>A0A8C0NDZ9_CANLF</name>
<evidence type="ECO:0000256" key="6">
    <source>
        <dbReference type="ARBA" id="ARBA00075071"/>
    </source>
</evidence>
<dbReference type="Ensembl" id="ENSCAFT00030026678.1">
    <property type="protein sequence ID" value="ENSCAFP00030023289.1"/>
    <property type="gene ID" value="ENSCAFG00030014453.1"/>
</dbReference>
<feature type="compositionally biased region" description="Basic and acidic residues" evidence="7">
    <location>
        <begin position="176"/>
        <end position="185"/>
    </location>
</feature>
<dbReference type="SUPFAM" id="SSF51197">
    <property type="entry name" value="Clavaminate synthase-like"/>
    <property type="match status" value="1"/>
</dbReference>
<reference evidence="9" key="1">
    <citation type="submission" date="2019-03" db="EMBL/GenBank/DDBJ databases">
        <authorList>
            <person name="Warren W.C."/>
            <person name="Johnson G.S."/>
        </authorList>
    </citation>
    <scope>NUCLEOTIDE SEQUENCE [LARGE SCALE GENOMIC DNA]</scope>
    <source>
        <strain evidence="9">Basenji</strain>
    </source>
</reference>
<dbReference type="Pfam" id="PF13621">
    <property type="entry name" value="Cupin_8"/>
    <property type="match status" value="1"/>
</dbReference>
<comment type="subcellular location">
    <subcellularLocation>
        <location evidence="1">Cytoplasm</location>
    </subcellularLocation>
</comment>
<feature type="compositionally biased region" description="Basic residues" evidence="7">
    <location>
        <begin position="107"/>
        <end position="125"/>
    </location>
</feature>
<protein>
    <recommendedName>
        <fullName evidence="5">HSPB1-associated protein 1</fullName>
    </recommendedName>
    <alternativeName>
        <fullName evidence="6">27 kDa heat shock protein-associated protein 1</fullName>
    </alternativeName>
</protein>
<keyword evidence="2" id="KW-0963">Cytoplasm</keyword>
<dbReference type="FunFam" id="2.60.120.10:FF:000343">
    <property type="entry name" value="HSPB1-associated protein 1 isoform X3"/>
    <property type="match status" value="1"/>
</dbReference>
<dbReference type="GO" id="GO:0005737">
    <property type="term" value="C:cytoplasm"/>
    <property type="evidence" value="ECO:0007669"/>
    <property type="project" value="UniProtKB-SubCell"/>
</dbReference>
<comment type="subunit">
    <text evidence="4">Interacts with CRYAB and HSPB1.</text>
</comment>
<evidence type="ECO:0000256" key="7">
    <source>
        <dbReference type="SAM" id="MobiDB-lite"/>
    </source>
</evidence>
<comment type="function">
    <text evidence="3">May play a role in cellular stress response.</text>
</comment>
<sequence length="657" mass="73402">MGPQVFQTRPCAKPSSEKSSSTSQRRPYTRPGPGAAAAAASPRPLQAPPGAAGPSPGPSSGCRSSSLLQPAPMATRGPRGLCPAPSGGPPSSPAPLRSPSASGPRLLRLRPARPPRAARRGRCRARRAEAGGPREGSPRPDRAPAPREPPRATGGGRRPAHSLPEDARGSPSAAEPGRRRLPGDAVLRGERVKPFTPEKAKEIIMSLQQPAVFCNMAFDWPAHHWTAKHLSEVLHDKQIRFRMGMKRTDTVPQFETTCAYVEATLEEFLTWNCNQSTISGPFRDYDHSKFWAYADYKYFISLFDDKTDIFQDVIWSDFGFPGRNGRESTLWIGSMGAHTPCHLDSYGCNLVFQVQGRKRWHLFPPEDTPFLYPTRIPYEESSVFSKINVVNPDLQRFPQFCKARRYMVTLKPGQVLFVPRHWWHYVESIDPVTVSINSWIELEEDHQTRVEEAITRMLVCALKTAEDPHNTRAWLNPTEVEETSHEVNCHYLNRAVSALFDYRTSKVVEIQALRTNRDDMKKEGLNVHHHMEVEQMDDQDLLLGTIKQEAASPFGPDLVPVILSSEELPSERRGIFEGDGKDFVGKNGEHPGKLHCTKRQRMMSKNEDVVAEQTASDSSMAPSQTFISTDDLLDCLVNPQVTRIVAQLLIKGRSLWS</sequence>
<dbReference type="PROSITE" id="PS51184">
    <property type="entry name" value="JMJC"/>
    <property type="match status" value="1"/>
</dbReference>
<reference evidence="9" key="2">
    <citation type="submission" date="2025-08" db="UniProtKB">
        <authorList>
            <consortium name="Ensembl"/>
        </authorList>
    </citation>
    <scope>IDENTIFICATION</scope>
</reference>
<evidence type="ECO:0000256" key="2">
    <source>
        <dbReference type="ARBA" id="ARBA00022490"/>
    </source>
</evidence>
<evidence type="ECO:0000256" key="4">
    <source>
        <dbReference type="ARBA" id="ARBA00062211"/>
    </source>
</evidence>